<dbReference type="OrthoDB" id="238665at2157"/>
<evidence type="ECO:0000313" key="4">
    <source>
        <dbReference type="Proteomes" id="UP000728647"/>
    </source>
</evidence>
<accession>A0A8J8GLW7</accession>
<comment type="caution">
    <text evidence="3">The sequence shown here is derived from an EMBL/GenBank/DDBJ whole genome shotgun (WGS) entry which is preliminary data.</text>
</comment>
<dbReference type="RefSeq" id="WP_174701643.1">
    <property type="nucleotide sequence ID" value="NZ_JABURA010000001.1"/>
</dbReference>
<organism evidence="3 4">
    <name type="scientific">Haloterrigena gelatinilytica</name>
    <dbReference type="NCBI Taxonomy" id="2741724"/>
    <lineage>
        <taxon>Archaea</taxon>
        <taxon>Methanobacteriati</taxon>
        <taxon>Methanobacteriota</taxon>
        <taxon>Stenosarchaea group</taxon>
        <taxon>Halobacteria</taxon>
        <taxon>Halobacteriales</taxon>
        <taxon>Natrialbaceae</taxon>
        <taxon>Haloterrigena</taxon>
    </lineage>
</organism>
<gene>
    <name evidence="3" type="ORF">HT576_07340</name>
</gene>
<dbReference type="Gene3D" id="3.40.50.2000">
    <property type="entry name" value="Glycogen Phosphorylase B"/>
    <property type="match status" value="2"/>
</dbReference>
<feature type="domain" description="Glycosyltransferase subfamily 4-like N-terminal" evidence="2">
    <location>
        <begin position="18"/>
        <end position="182"/>
    </location>
</feature>
<sequence length="371" mass="40852">MAKTNVVAAFTDLYRPTVNGVTYTVALWRERWGRRRGSMAIVFPEMAGYEPGDGEYALPSVGAPLYPRYRLGVPVAPDGLDTPDIVHVHTPFTVGFAGVRFARERDVPVVATYHTLLEDRVSQHVSDGAVEPLKRVCRAYERAFFERVDHVTVPTAFARWHLLERVGADVDATIVSNGIDVDFFRPVEATPLRERYGLSGEGPLLGYTGRHGPEKNLEEAIDAVDGTDWTLVIAGDGPARDDLEARAAATDADVRFLGFLEREELPAFYSALDAFVFPSPVETQGLVALEATACGTPVVAADAGALADGVIEGETGYRYAPGDREAFRWAIRRTLAERERLSDLCRRRRDMLAVDHSLDQLAGLYDAIRDD</sequence>
<dbReference type="EMBL" id="JABURA010000001">
    <property type="protein sequence ID" value="NUB90834.1"/>
    <property type="molecule type" value="Genomic_DNA"/>
</dbReference>
<dbReference type="Proteomes" id="UP000728647">
    <property type="component" value="Unassembled WGS sequence"/>
</dbReference>
<feature type="domain" description="Glycosyl transferase family 1" evidence="1">
    <location>
        <begin position="193"/>
        <end position="344"/>
    </location>
</feature>
<proteinExistence type="predicted"/>
<dbReference type="GO" id="GO:0016757">
    <property type="term" value="F:glycosyltransferase activity"/>
    <property type="evidence" value="ECO:0007669"/>
    <property type="project" value="InterPro"/>
</dbReference>
<evidence type="ECO:0000259" key="1">
    <source>
        <dbReference type="Pfam" id="PF00534"/>
    </source>
</evidence>
<evidence type="ECO:0000259" key="2">
    <source>
        <dbReference type="Pfam" id="PF13439"/>
    </source>
</evidence>
<dbReference type="InterPro" id="IPR050194">
    <property type="entry name" value="Glycosyltransferase_grp1"/>
</dbReference>
<dbReference type="SUPFAM" id="SSF53756">
    <property type="entry name" value="UDP-Glycosyltransferase/glycogen phosphorylase"/>
    <property type="match status" value="1"/>
</dbReference>
<dbReference type="AlphaFoldDB" id="A0A8J8GLW7"/>
<dbReference type="InterPro" id="IPR001296">
    <property type="entry name" value="Glyco_trans_1"/>
</dbReference>
<reference evidence="3" key="1">
    <citation type="submission" date="2020-06" db="EMBL/GenBank/DDBJ databases">
        <title>Haloterrigena sp. nov., an extremely halophilic archaeon isolated from a saline sediment.</title>
        <authorList>
            <person name="Liu B.-B."/>
        </authorList>
    </citation>
    <scope>NUCLEOTIDE SEQUENCE</scope>
    <source>
        <strain evidence="3">SYSU A121-1</strain>
    </source>
</reference>
<name>A0A8J8GLW7_9EURY</name>
<protein>
    <submittedName>
        <fullName evidence="3">Glycosyltransferase</fullName>
    </submittedName>
</protein>
<dbReference type="PANTHER" id="PTHR45947">
    <property type="entry name" value="SULFOQUINOVOSYL TRANSFERASE SQD2"/>
    <property type="match status" value="1"/>
</dbReference>
<dbReference type="PANTHER" id="PTHR45947:SF3">
    <property type="entry name" value="SULFOQUINOVOSYL TRANSFERASE SQD2"/>
    <property type="match status" value="1"/>
</dbReference>
<dbReference type="Pfam" id="PF00534">
    <property type="entry name" value="Glycos_transf_1"/>
    <property type="match status" value="1"/>
</dbReference>
<dbReference type="InterPro" id="IPR028098">
    <property type="entry name" value="Glyco_trans_4-like_N"/>
</dbReference>
<evidence type="ECO:0000313" key="3">
    <source>
        <dbReference type="EMBL" id="NUB90834.1"/>
    </source>
</evidence>
<dbReference type="Pfam" id="PF13439">
    <property type="entry name" value="Glyco_transf_4"/>
    <property type="match status" value="1"/>
</dbReference>